<accession>A0ACD3B6R2</accession>
<organism evidence="1 2">
    <name type="scientific">Pluteus cervinus</name>
    <dbReference type="NCBI Taxonomy" id="181527"/>
    <lineage>
        <taxon>Eukaryota</taxon>
        <taxon>Fungi</taxon>
        <taxon>Dikarya</taxon>
        <taxon>Basidiomycota</taxon>
        <taxon>Agaricomycotina</taxon>
        <taxon>Agaricomycetes</taxon>
        <taxon>Agaricomycetidae</taxon>
        <taxon>Agaricales</taxon>
        <taxon>Pluteineae</taxon>
        <taxon>Pluteaceae</taxon>
        <taxon>Pluteus</taxon>
    </lineage>
</organism>
<name>A0ACD3B6R2_9AGAR</name>
<keyword evidence="2" id="KW-1185">Reference proteome</keyword>
<evidence type="ECO:0000313" key="2">
    <source>
        <dbReference type="Proteomes" id="UP000308600"/>
    </source>
</evidence>
<reference evidence="1 2" key="1">
    <citation type="journal article" date="2019" name="Nat. Ecol. Evol.">
        <title>Megaphylogeny resolves global patterns of mushroom evolution.</title>
        <authorList>
            <person name="Varga T."/>
            <person name="Krizsan K."/>
            <person name="Foldi C."/>
            <person name="Dima B."/>
            <person name="Sanchez-Garcia M."/>
            <person name="Sanchez-Ramirez S."/>
            <person name="Szollosi G.J."/>
            <person name="Szarkandi J.G."/>
            <person name="Papp V."/>
            <person name="Albert L."/>
            <person name="Andreopoulos W."/>
            <person name="Angelini C."/>
            <person name="Antonin V."/>
            <person name="Barry K.W."/>
            <person name="Bougher N.L."/>
            <person name="Buchanan P."/>
            <person name="Buyck B."/>
            <person name="Bense V."/>
            <person name="Catcheside P."/>
            <person name="Chovatia M."/>
            <person name="Cooper J."/>
            <person name="Damon W."/>
            <person name="Desjardin D."/>
            <person name="Finy P."/>
            <person name="Geml J."/>
            <person name="Haridas S."/>
            <person name="Hughes K."/>
            <person name="Justo A."/>
            <person name="Karasinski D."/>
            <person name="Kautmanova I."/>
            <person name="Kiss B."/>
            <person name="Kocsube S."/>
            <person name="Kotiranta H."/>
            <person name="LaButti K.M."/>
            <person name="Lechner B.E."/>
            <person name="Liimatainen K."/>
            <person name="Lipzen A."/>
            <person name="Lukacs Z."/>
            <person name="Mihaltcheva S."/>
            <person name="Morgado L.N."/>
            <person name="Niskanen T."/>
            <person name="Noordeloos M.E."/>
            <person name="Ohm R.A."/>
            <person name="Ortiz-Santana B."/>
            <person name="Ovrebo C."/>
            <person name="Racz N."/>
            <person name="Riley R."/>
            <person name="Savchenko A."/>
            <person name="Shiryaev A."/>
            <person name="Soop K."/>
            <person name="Spirin V."/>
            <person name="Szebenyi C."/>
            <person name="Tomsovsky M."/>
            <person name="Tulloss R.E."/>
            <person name="Uehling J."/>
            <person name="Grigoriev I.V."/>
            <person name="Vagvolgyi C."/>
            <person name="Papp T."/>
            <person name="Martin F.M."/>
            <person name="Miettinen O."/>
            <person name="Hibbett D.S."/>
            <person name="Nagy L.G."/>
        </authorList>
    </citation>
    <scope>NUCLEOTIDE SEQUENCE [LARGE SCALE GENOMIC DNA]</scope>
    <source>
        <strain evidence="1 2">NL-1719</strain>
    </source>
</reference>
<gene>
    <name evidence="1" type="ORF">BDN72DRAFT_956580</name>
</gene>
<protein>
    <submittedName>
        <fullName evidence="1">Uncharacterized protein</fullName>
    </submittedName>
</protein>
<dbReference type="Proteomes" id="UP000308600">
    <property type="component" value="Unassembled WGS sequence"/>
</dbReference>
<sequence length="2116" mass="233791">MASTTRRPAVLRQPTRTKAKTSALPTAAQLADQLASGLTISNVKGKGKSLSPDQRRAESMRAINSASQSLSASVQAGWKASKHLPKDATARVMQSINDAEEHLALLRGSTSGDINLDIERAAVSILGKLISLELFDIATQFTKPIHANLCKLLKVTSVHSFVIPLGSRSQLQDAVTLTLISTYLALSFGTVAYTLQSSSTPTESTKYQYSLDSFAAALFGESGTLLSWLSTLCSVDSILPKHIDSMLTRSYTYLTKSVSTQHAPMQAAFSIRMYGLTCLACASVGTVEIDTLWEQAVKFGGAWIRAISAQPTTSSGYSQAEEEASKVISKAYSDFVSTLQTRDSFSRLSCGKGWLSFCEYWLEITKRNGDISMLNRVVGFMKNMQPSEPRSTTSQHLEPTQVPLPESKNPEHAVLHAAKLCANLAQMTALVEQDKLADVSSSQRQELSQQLKSTSTMSVLVAGGDLPEELLRAKGKVDRAIERLRRAATRYLERTQSHSGFPDEGKNLVNSLLEVVVETFAAVLQQVRSNDFLTRLLDGLFVLTRSLLNPNDARTHIPAYNTLQRAMAILDGLPSISEDPTADEVVDVANYMRCISGAWYNMGGILYQATRYGATVGFLKESCELGGRALEAKSRPTPGSTSVTEDKEKVAEGWQQLEEGLHRRWELLAVCFNKIGDRRATYDAFQQCLATFPYASSGLAQRISEQAPEQAFESTSGTKQLSTNITRVTYLGACELLLPPSDVSLIHLADTLGKPLVGALIERQIVGLERSQWKESVRTIILGLLNDALEVYSDAELPVRKARILLKFLEFTYRGQMGDQTQSRPEALAQQVECLLSNLDLGQDRALFSYAVQYRVAGLIWSALHVHRQAAENQQTFIVQQMESACNLLSTLIGNKSPSEPQVVSKLRSPKAGSAAKRGAKVASVPKLRSAKKTTTPQVPVTPKPNRRKALQTISPNVDTPPKQQTTEVAKSVLVFDDFGKFVTLLQLAASVSGLLGLTLQKLRILDLVRRVCERYQGSSSEGYVLASISLAEEYAKLGKIRRATNIFNGVLEVVKVGKLSDEVGTVFYLKFAEALAIAEDIDQSSSLYLTAMTLSDRIEPEDKNATTIQRVHSRVGRLERAALAAQVVSLIQFSKANVSSSVEEMLQALRLWNRAADTLSRLNSLPANPSEENPFSEQSNQTEEGKSTQIVAGKPARKQMMDNLEYRVTEGLLNILHILGERYFTRGSVREAEYFAVQAHDLAESVNAPAMLSRALARKGELQMWQGMFEESHTNIAKAGALLSDVPGVDLAEIRRLWAAYNERTEQHQDAEQLYGETRGILAELDSAFKQFDNSAFGPRKSVGMSLTEIVLPEKVAIVLRELIMLLSSNGSEYTNLLEALLALPESTFTKAEESALLAKLSLQNVYARFRSDMFLSSIAESTIALPMGMTSKNGPTLSISAQDILAALEEAEGLAWANFALVSGKGNVSRVRNVTISLALIKAFQTSLGKSGSEISSLASNLLDASTGVTLRRELLEVITHKFPDWRTFDDLQWPLIDAHGTLLPRPIKKPSTRFLSEDVMDTDEQKDLDSEDQPLKAYWDSIRERYQNTLSDPASTTTTRCSELPSNWAVVHIIMTEDKTNLFISRQQGGDFEPIIFCVPLRGRRDNGEDDEDFLTYDDAIQEFKEIVSLSDAGTKAAANVAKDDKEAKAGWWKERGELDTRMKELLENIEFCWLGGFKTILRRRSRVMPESIAELRPQLEKLFQRSLRLQDKQPKTKGRAGAHKKTASQSQLTSQVNFDDNLMECFSALSPKCKDEEIEDLIFFVLDLYQFHGVSVAIAEVDVTQLVVDIRAVLEDHMAKVAKRKNFHGRSKVTVEPEVPEHLFLVLDKDMQGLPWESIPILRGRSVSRVPNMDFLLDRIEYIKLMQPLSTSGNIPPNGLKVDGRKGYYVLNPSGDLDRTEGRFKGWAEGMRKVGWEGTIGKPPSEQQLLDALRKKELLVYFGHGGAEQYARTHKIRNLPRCAATMLWGCSSGILREVGDFDRVGTPHSYMLAGCPTLVANLWDVTDRDIDKFSQAVFDQLHLNPGEIETRNSDAQGDEVSVALAVACSRDVCKLKYLTGAAPVVYGIPFYI</sequence>
<evidence type="ECO:0000313" key="1">
    <source>
        <dbReference type="EMBL" id="TFK73377.1"/>
    </source>
</evidence>
<dbReference type="EMBL" id="ML208276">
    <property type="protein sequence ID" value="TFK73377.1"/>
    <property type="molecule type" value="Genomic_DNA"/>
</dbReference>
<proteinExistence type="predicted"/>